<dbReference type="Gene3D" id="1.10.533.10">
    <property type="entry name" value="Death Domain, Fas"/>
    <property type="match status" value="1"/>
</dbReference>
<dbReference type="Pfam" id="PF00619">
    <property type="entry name" value="CARD"/>
    <property type="match status" value="1"/>
</dbReference>
<dbReference type="Proteomes" id="UP000887566">
    <property type="component" value="Unplaced"/>
</dbReference>
<dbReference type="CDD" id="cd01671">
    <property type="entry name" value="CARD"/>
    <property type="match status" value="1"/>
</dbReference>
<dbReference type="GO" id="GO:0042981">
    <property type="term" value="P:regulation of apoptotic process"/>
    <property type="evidence" value="ECO:0007669"/>
    <property type="project" value="InterPro"/>
</dbReference>
<dbReference type="WBParaSite" id="PSAMB.scaffold72size86698.g1406.t1">
    <property type="protein sequence ID" value="PSAMB.scaffold72size86698.g1406.t1"/>
    <property type="gene ID" value="PSAMB.scaffold72size86698.g1406"/>
</dbReference>
<feature type="domain" description="CARD" evidence="2">
    <location>
        <begin position="1"/>
        <end position="101"/>
    </location>
</feature>
<accession>A0A914XAP5</accession>
<sequence>MKKEHRELIEECRPRLIEAIASSGCLDELIDHLGFQNQNGDNGLTSDNIIQIKEGHHATDDAKAREFLKILTTRCDKAFDRFTDAIIASNQIWLIEILNSELPPDQQIRIEKSTLAASTSAHVSSSANVTIGGNDGGQGGVHGVYQAGGNISGNTHSDNHSITNSGTGAGQHNTFDNRNNQGKQLAGPNYGTVNQGDTHYHYPNQPLPPPPPPTPGELDKMLET</sequence>
<name>A0A914XAP5_9BILA</name>
<organism evidence="3 4">
    <name type="scientific">Plectus sambesii</name>
    <dbReference type="NCBI Taxonomy" id="2011161"/>
    <lineage>
        <taxon>Eukaryota</taxon>
        <taxon>Metazoa</taxon>
        <taxon>Ecdysozoa</taxon>
        <taxon>Nematoda</taxon>
        <taxon>Chromadorea</taxon>
        <taxon>Plectida</taxon>
        <taxon>Plectina</taxon>
        <taxon>Plectoidea</taxon>
        <taxon>Plectidae</taxon>
        <taxon>Plectus</taxon>
    </lineage>
</organism>
<dbReference type="AlphaFoldDB" id="A0A914XAP5"/>
<evidence type="ECO:0000313" key="3">
    <source>
        <dbReference type="Proteomes" id="UP000887566"/>
    </source>
</evidence>
<feature type="compositionally biased region" description="Pro residues" evidence="1">
    <location>
        <begin position="205"/>
        <end position="215"/>
    </location>
</feature>
<reference evidence="4" key="1">
    <citation type="submission" date="2022-11" db="UniProtKB">
        <authorList>
            <consortium name="WormBaseParasite"/>
        </authorList>
    </citation>
    <scope>IDENTIFICATION</scope>
</reference>
<keyword evidence="3" id="KW-1185">Reference proteome</keyword>
<evidence type="ECO:0000313" key="4">
    <source>
        <dbReference type="WBParaSite" id="PSAMB.scaffold72size86698.g1406.t1"/>
    </source>
</evidence>
<dbReference type="PROSITE" id="PS50209">
    <property type="entry name" value="CARD"/>
    <property type="match status" value="1"/>
</dbReference>
<dbReference type="SUPFAM" id="SSF47986">
    <property type="entry name" value="DEATH domain"/>
    <property type="match status" value="1"/>
</dbReference>
<proteinExistence type="predicted"/>
<evidence type="ECO:0000259" key="2">
    <source>
        <dbReference type="PROSITE" id="PS50209"/>
    </source>
</evidence>
<dbReference type="InterPro" id="IPR011029">
    <property type="entry name" value="DEATH-like_dom_sf"/>
</dbReference>
<evidence type="ECO:0000256" key="1">
    <source>
        <dbReference type="SAM" id="MobiDB-lite"/>
    </source>
</evidence>
<protein>
    <submittedName>
        <fullName evidence="4">CARD domain-containing protein</fullName>
    </submittedName>
</protein>
<feature type="compositionally biased region" description="Polar residues" evidence="1">
    <location>
        <begin position="154"/>
        <end position="183"/>
    </location>
</feature>
<feature type="region of interest" description="Disordered" evidence="1">
    <location>
        <begin position="154"/>
        <end position="224"/>
    </location>
</feature>
<dbReference type="InterPro" id="IPR001315">
    <property type="entry name" value="CARD"/>
</dbReference>